<feature type="coiled-coil region" evidence="11">
    <location>
        <begin position="389"/>
        <end position="479"/>
    </location>
</feature>
<evidence type="ECO:0000256" key="8">
    <source>
        <dbReference type="ARBA" id="ARBA00023065"/>
    </source>
</evidence>
<evidence type="ECO:0000256" key="1">
    <source>
        <dbReference type="ARBA" id="ARBA00004167"/>
    </source>
</evidence>
<dbReference type="CDD" id="cd06503">
    <property type="entry name" value="ATP-synt_Fo_b"/>
    <property type="match status" value="1"/>
</dbReference>
<comment type="similarity">
    <text evidence="2">Belongs to the ATPase B chain family.</text>
</comment>
<sequence>MTRFFIPSPRNQPSLPYAMDERSLTVSHDIMQFPSLLIVDGSFSCDRPPSETLSISILKLDTSSFRVDIAKAATVAELKQAVETVFSHMPRKGPGKISWSHVWGQFCLCYQGHKLVTETDYLRDYGIRDGDQLHFVRHVSSTCSFKSKRLKKRVVSWKQNWRSSSLVNRHQQQEQSKDDNIDLNDIVIENGKIEDCSAVETYEGKSRSTALLGGLFSYTRLARRAIVEGSICPSMITRVLESNIFLGLNTATAHSHIATFIHPILITNQKAIAMANMIMASTKPLIPVTTSSRSSTPKVPILQISLPRVPTLKLKLPISKPQIMSLVGMAASSLALAPPCLAETEKAALFDFNLTLPIIMVEFLLLMVALDKLYFTPLGKFMDERDAAIREKLSSVKDTSEEVKRLEEQANAVMRAARAEIAAALNKMKKETQAEVEQKIAEGMKKVEAELEEALANLEKQKEETIKSLDSQISALSQEIVKKVMPTV</sequence>
<evidence type="ECO:0000256" key="6">
    <source>
        <dbReference type="ARBA" id="ARBA00022781"/>
    </source>
</evidence>
<dbReference type="InterPro" id="IPR029071">
    <property type="entry name" value="Ubiquitin-like_domsf"/>
</dbReference>
<dbReference type="InterPro" id="IPR034679">
    <property type="entry name" value="ATP_synth_b"/>
</dbReference>
<evidence type="ECO:0000256" key="2">
    <source>
        <dbReference type="ARBA" id="ARBA00005513"/>
    </source>
</evidence>
<dbReference type="SUPFAM" id="SSF54236">
    <property type="entry name" value="Ubiquitin-like"/>
    <property type="match status" value="1"/>
</dbReference>
<dbReference type="Gene3D" id="3.10.20.90">
    <property type="entry name" value="Phosphatidylinositol 3-kinase Catalytic Subunit, Chain A, domain 1"/>
    <property type="match status" value="1"/>
</dbReference>
<evidence type="ECO:0000256" key="9">
    <source>
        <dbReference type="ARBA" id="ARBA00023136"/>
    </source>
</evidence>
<gene>
    <name evidence="13" type="ORF">VNO77_10785</name>
</gene>
<dbReference type="InterPro" id="IPR040610">
    <property type="entry name" value="SNRNP25_ubiquitin"/>
</dbReference>
<dbReference type="HAMAP" id="MF_01398">
    <property type="entry name" value="ATP_synth_b_bprime"/>
    <property type="match status" value="1"/>
</dbReference>
<feature type="domain" description="SNRNP25 ubiquitin-like" evidence="12">
    <location>
        <begin position="54"/>
        <end position="139"/>
    </location>
</feature>
<keyword evidence="9" id="KW-0472">Membrane</keyword>
<dbReference type="EMBL" id="JAYMYQ010000002">
    <property type="protein sequence ID" value="KAK7351379.1"/>
    <property type="molecule type" value="Genomic_DNA"/>
</dbReference>
<organism evidence="13 14">
    <name type="scientific">Canavalia gladiata</name>
    <name type="common">Sword bean</name>
    <name type="synonym">Dolichos gladiatus</name>
    <dbReference type="NCBI Taxonomy" id="3824"/>
    <lineage>
        <taxon>Eukaryota</taxon>
        <taxon>Viridiplantae</taxon>
        <taxon>Streptophyta</taxon>
        <taxon>Embryophyta</taxon>
        <taxon>Tracheophyta</taxon>
        <taxon>Spermatophyta</taxon>
        <taxon>Magnoliopsida</taxon>
        <taxon>eudicotyledons</taxon>
        <taxon>Gunneridae</taxon>
        <taxon>Pentapetalae</taxon>
        <taxon>rosids</taxon>
        <taxon>fabids</taxon>
        <taxon>Fabales</taxon>
        <taxon>Fabaceae</taxon>
        <taxon>Papilionoideae</taxon>
        <taxon>50 kb inversion clade</taxon>
        <taxon>NPAAA clade</taxon>
        <taxon>indigoferoid/millettioid clade</taxon>
        <taxon>Phaseoleae</taxon>
        <taxon>Canavalia</taxon>
    </lineage>
</organism>
<keyword evidence="5" id="KW-0812">Transmembrane</keyword>
<dbReference type="HAMAP" id="MF_01399">
    <property type="entry name" value="ATP_synth_bprime"/>
    <property type="match status" value="1"/>
</dbReference>
<accession>A0AAN9QXV7</accession>
<evidence type="ECO:0000256" key="11">
    <source>
        <dbReference type="SAM" id="Coils"/>
    </source>
</evidence>
<evidence type="ECO:0000313" key="14">
    <source>
        <dbReference type="Proteomes" id="UP001367508"/>
    </source>
</evidence>
<dbReference type="Proteomes" id="UP001367508">
    <property type="component" value="Unassembled WGS sequence"/>
</dbReference>
<dbReference type="CDD" id="cd17058">
    <property type="entry name" value="Ubl_SNRNP25"/>
    <property type="match status" value="1"/>
</dbReference>
<dbReference type="PANTHER" id="PTHR33445">
    <property type="entry name" value="ATP SYNTHASE SUBUNIT B', CHLOROPLASTIC"/>
    <property type="match status" value="1"/>
</dbReference>
<evidence type="ECO:0000256" key="5">
    <source>
        <dbReference type="ARBA" id="ARBA00022692"/>
    </source>
</evidence>
<dbReference type="GO" id="GO:0015986">
    <property type="term" value="P:proton motive force-driven ATP synthesis"/>
    <property type="evidence" value="ECO:0007669"/>
    <property type="project" value="InterPro"/>
</dbReference>
<dbReference type="InterPro" id="IPR002146">
    <property type="entry name" value="ATP_synth_b/b'su_bac/chlpt"/>
</dbReference>
<dbReference type="GO" id="GO:0045259">
    <property type="term" value="C:proton-transporting ATP synthase complex"/>
    <property type="evidence" value="ECO:0007669"/>
    <property type="project" value="UniProtKB-KW"/>
</dbReference>
<dbReference type="Pfam" id="PF18036">
    <property type="entry name" value="Ubiquitin_4"/>
    <property type="match status" value="1"/>
</dbReference>
<dbReference type="PANTHER" id="PTHR33445:SF2">
    <property type="entry name" value="ATP SYNTHASE SUBUNIT B', CHLOROPLASTIC"/>
    <property type="match status" value="1"/>
</dbReference>
<dbReference type="Pfam" id="PF00430">
    <property type="entry name" value="ATP-synt_B"/>
    <property type="match status" value="1"/>
</dbReference>
<keyword evidence="8" id="KW-0406">Ion transport</keyword>
<keyword evidence="3" id="KW-0813">Transport</keyword>
<protein>
    <recommendedName>
        <fullName evidence="12">SNRNP25 ubiquitin-like domain-containing protein</fullName>
    </recommendedName>
</protein>
<evidence type="ECO:0000256" key="10">
    <source>
        <dbReference type="ARBA" id="ARBA00025198"/>
    </source>
</evidence>
<dbReference type="GO" id="GO:0046961">
    <property type="term" value="F:proton-transporting ATPase activity, rotational mechanism"/>
    <property type="evidence" value="ECO:0007669"/>
    <property type="project" value="TreeGrafter"/>
</dbReference>
<evidence type="ECO:0000313" key="13">
    <source>
        <dbReference type="EMBL" id="KAK7351379.1"/>
    </source>
</evidence>
<comment type="subcellular location">
    <subcellularLocation>
        <location evidence="1">Membrane</location>
        <topology evidence="1">Single-pass membrane protein</topology>
    </subcellularLocation>
</comment>
<evidence type="ECO:0000256" key="4">
    <source>
        <dbReference type="ARBA" id="ARBA00022547"/>
    </source>
</evidence>
<evidence type="ECO:0000256" key="7">
    <source>
        <dbReference type="ARBA" id="ARBA00022989"/>
    </source>
</evidence>
<evidence type="ECO:0000259" key="12">
    <source>
        <dbReference type="Pfam" id="PF18036"/>
    </source>
</evidence>
<keyword evidence="4" id="KW-0138">CF(0)</keyword>
<keyword evidence="6" id="KW-0375">Hydrogen ion transport</keyword>
<keyword evidence="7" id="KW-1133">Transmembrane helix</keyword>
<name>A0AAN9QXV7_CANGL</name>
<evidence type="ECO:0000256" key="3">
    <source>
        <dbReference type="ARBA" id="ARBA00022448"/>
    </source>
</evidence>
<keyword evidence="11" id="KW-0175">Coiled coil</keyword>
<proteinExistence type="inferred from homology"/>
<comment type="caution">
    <text evidence="13">The sequence shown here is derived from an EMBL/GenBank/DDBJ whole genome shotgun (WGS) entry which is preliminary data.</text>
</comment>
<keyword evidence="14" id="KW-1185">Reference proteome</keyword>
<dbReference type="AlphaFoldDB" id="A0AAN9QXV7"/>
<dbReference type="InterPro" id="IPR050059">
    <property type="entry name" value="ATP_synthase_B_chain"/>
</dbReference>
<comment type="function">
    <text evidence="10">F(1)F(0) ATP synthase produces ATP from ADP in the presence of a proton or sodium gradient. F-type ATPases consist of two structural domains, F(1) containing the extramembraneous catalytic core and F(0) containing the membrane proton channel, linked together by a central stalk and a peripheral stalk. During catalysis, ATP synthesis in the catalytic domain of F(1) is coupled via a rotary mechanism of the central stalk subunits to proton translocation.</text>
</comment>
<reference evidence="13 14" key="1">
    <citation type="submission" date="2024-01" db="EMBL/GenBank/DDBJ databases">
        <title>The genomes of 5 underutilized Papilionoideae crops provide insights into root nodulation and disease resistanc.</title>
        <authorList>
            <person name="Jiang F."/>
        </authorList>
    </citation>
    <scope>NUCLEOTIDE SEQUENCE [LARGE SCALE GENOMIC DNA]</scope>
    <source>
        <strain evidence="13">LVBAO_FW01</strain>
        <tissue evidence="13">Leaves</tissue>
    </source>
</reference>